<evidence type="ECO:0000256" key="1">
    <source>
        <dbReference type="SAM" id="MobiDB-lite"/>
    </source>
</evidence>
<protein>
    <submittedName>
        <fullName evidence="2">Uncharacterized protein</fullName>
    </submittedName>
</protein>
<feature type="region of interest" description="Disordered" evidence="1">
    <location>
        <begin position="112"/>
        <end position="158"/>
    </location>
</feature>
<proteinExistence type="predicted"/>
<gene>
    <name evidence="2" type="ORF">LSP00402_LOCUS5159</name>
</gene>
<organism evidence="2">
    <name type="scientific">Lotharella oceanica</name>
    <dbReference type="NCBI Taxonomy" id="641309"/>
    <lineage>
        <taxon>Eukaryota</taxon>
        <taxon>Sar</taxon>
        <taxon>Rhizaria</taxon>
        <taxon>Cercozoa</taxon>
        <taxon>Chlorarachniophyceae</taxon>
        <taxon>Lotharella</taxon>
    </lineage>
</organism>
<sequence length="158" mass="17851">MACKQAKQAFIAVTVAVVYLCAVGSESKRNLRGGWHSPNKSTKDEASRGFNLKRDVTTLCDNLKDLADWLILTPKYDIPWEAHRTAKKTMVDAGNDGAFTVHFEIQGRKGRIDISKDHVSTDPLPMKRKHGTEDESNGRKRRRERSRKRTQSPVKMSA</sequence>
<evidence type="ECO:0000313" key="2">
    <source>
        <dbReference type="EMBL" id="CAD9754325.1"/>
    </source>
</evidence>
<reference evidence="2" key="1">
    <citation type="submission" date="2021-01" db="EMBL/GenBank/DDBJ databases">
        <authorList>
            <person name="Corre E."/>
            <person name="Pelletier E."/>
            <person name="Niang G."/>
            <person name="Scheremetjew M."/>
            <person name="Finn R."/>
            <person name="Kale V."/>
            <person name="Holt S."/>
            <person name="Cochrane G."/>
            <person name="Meng A."/>
            <person name="Brown T."/>
            <person name="Cohen L."/>
        </authorList>
    </citation>
    <scope>NUCLEOTIDE SEQUENCE</scope>
    <source>
        <strain evidence="2">CCMP622</strain>
    </source>
</reference>
<dbReference type="AlphaFoldDB" id="A0A7S2X7R4"/>
<feature type="compositionally biased region" description="Basic residues" evidence="1">
    <location>
        <begin position="139"/>
        <end position="150"/>
    </location>
</feature>
<dbReference type="EMBL" id="HBHP01008265">
    <property type="protein sequence ID" value="CAD9754325.1"/>
    <property type="molecule type" value="Transcribed_RNA"/>
</dbReference>
<name>A0A7S2X7R4_9EUKA</name>
<accession>A0A7S2X7R4</accession>